<dbReference type="CDD" id="cd01129">
    <property type="entry name" value="PulE-GspE-like"/>
    <property type="match status" value="1"/>
</dbReference>
<dbReference type="Pfam" id="PF05157">
    <property type="entry name" value="MshEN"/>
    <property type="match status" value="1"/>
</dbReference>
<dbReference type="InterPro" id="IPR027417">
    <property type="entry name" value="P-loop_NTPase"/>
</dbReference>
<dbReference type="EMBL" id="MGFR01000003">
    <property type="protein sequence ID" value="OGM09742.1"/>
    <property type="molecule type" value="Genomic_DNA"/>
</dbReference>
<dbReference type="InterPro" id="IPR007831">
    <property type="entry name" value="T2SS_GspE_N"/>
</dbReference>
<dbReference type="Pfam" id="PF00437">
    <property type="entry name" value="T2SSE"/>
    <property type="match status" value="1"/>
</dbReference>
<evidence type="ECO:0000256" key="1">
    <source>
        <dbReference type="ARBA" id="ARBA00006611"/>
    </source>
</evidence>
<accession>A0A1F7X3U1</accession>
<evidence type="ECO:0000259" key="4">
    <source>
        <dbReference type="SMART" id="SM00382"/>
    </source>
</evidence>
<dbReference type="FunFam" id="3.40.50.300:FF:000398">
    <property type="entry name" value="Type IV pilus assembly ATPase PilB"/>
    <property type="match status" value="1"/>
</dbReference>
<keyword evidence="2" id="KW-0547">Nucleotide-binding</keyword>
<dbReference type="SUPFAM" id="SSF160246">
    <property type="entry name" value="EspE N-terminal domain-like"/>
    <property type="match status" value="1"/>
</dbReference>
<dbReference type="SMART" id="SM00382">
    <property type="entry name" value="AAA"/>
    <property type="match status" value="1"/>
</dbReference>
<dbReference type="GO" id="GO:0005524">
    <property type="term" value="F:ATP binding"/>
    <property type="evidence" value="ECO:0007669"/>
    <property type="project" value="UniProtKB-KW"/>
</dbReference>
<dbReference type="Gene3D" id="3.40.50.300">
    <property type="entry name" value="P-loop containing nucleotide triphosphate hydrolases"/>
    <property type="match status" value="1"/>
</dbReference>
<keyword evidence="3" id="KW-0067">ATP-binding</keyword>
<dbReference type="SUPFAM" id="SSF52540">
    <property type="entry name" value="P-loop containing nucleoside triphosphate hydrolases"/>
    <property type="match status" value="1"/>
</dbReference>
<proteinExistence type="inferred from homology"/>
<dbReference type="STRING" id="1802479.A2Y68_03105"/>
<dbReference type="Gene3D" id="3.30.450.90">
    <property type="match status" value="1"/>
</dbReference>
<feature type="domain" description="AAA+ ATPase" evidence="4">
    <location>
        <begin position="263"/>
        <end position="384"/>
    </location>
</feature>
<dbReference type="PANTHER" id="PTHR30258:SF2">
    <property type="entry name" value="COMG OPERON PROTEIN 1"/>
    <property type="match status" value="1"/>
</dbReference>
<dbReference type="InterPro" id="IPR001482">
    <property type="entry name" value="T2SS/T4SS_dom"/>
</dbReference>
<dbReference type="InterPro" id="IPR003593">
    <property type="entry name" value="AAA+_ATPase"/>
</dbReference>
<dbReference type="GO" id="GO:0016887">
    <property type="term" value="F:ATP hydrolysis activity"/>
    <property type="evidence" value="ECO:0007669"/>
    <property type="project" value="TreeGrafter"/>
</dbReference>
<evidence type="ECO:0000256" key="3">
    <source>
        <dbReference type="ARBA" id="ARBA00022840"/>
    </source>
</evidence>
<dbReference type="PANTHER" id="PTHR30258">
    <property type="entry name" value="TYPE II SECRETION SYSTEM PROTEIN GSPE-RELATED"/>
    <property type="match status" value="1"/>
</dbReference>
<evidence type="ECO:0000313" key="6">
    <source>
        <dbReference type="Proteomes" id="UP000176778"/>
    </source>
</evidence>
<comment type="caution">
    <text evidence="5">The sequence shown here is derived from an EMBL/GenBank/DDBJ whole genome shotgun (WGS) entry which is preliminary data.</text>
</comment>
<reference evidence="5 6" key="1">
    <citation type="journal article" date="2016" name="Nat. Commun.">
        <title>Thousands of microbial genomes shed light on interconnected biogeochemical processes in an aquifer system.</title>
        <authorList>
            <person name="Anantharaman K."/>
            <person name="Brown C.T."/>
            <person name="Hug L.A."/>
            <person name="Sharon I."/>
            <person name="Castelle C.J."/>
            <person name="Probst A.J."/>
            <person name="Thomas B.C."/>
            <person name="Singh A."/>
            <person name="Wilkins M.J."/>
            <person name="Karaoz U."/>
            <person name="Brodie E.L."/>
            <person name="Williams K.H."/>
            <person name="Hubbard S.S."/>
            <person name="Banfield J.F."/>
        </authorList>
    </citation>
    <scope>NUCLEOTIDE SEQUENCE [LARGE SCALE GENOMIC DNA]</scope>
</reference>
<evidence type="ECO:0000256" key="2">
    <source>
        <dbReference type="ARBA" id="ARBA00022741"/>
    </source>
</evidence>
<protein>
    <recommendedName>
        <fullName evidence="4">AAA+ ATPase domain-containing protein</fullName>
    </recommendedName>
</protein>
<dbReference type="Gene3D" id="3.30.300.160">
    <property type="entry name" value="Type II secretion system, protein E, N-terminal domain"/>
    <property type="match status" value="1"/>
</dbReference>
<sequence length="516" mass="56766">MVKAKAVFYNIPFIDLGAIPTSPEALNTISQEVAERFKVYPVSIDAAAKQLILAMADPLNLTAIEFIEQKTGLRVKPEAAVPSKVDEFISTRYSTELSQQVTEALKEVEPEEEKKSVDLSKTGFIREEKVSEIVSHILDFAMRARASDVHIEPQEKLTRVRYRIDGILQEKLTIPSNLHDSLVSRIKILSGIKIDEKRIPQDGRFNFKAGDNEVDLRVSTLPTSWGEKVVMRLLKKSGGVPELIELGLRGTSLKNLQDAILRPHGIVIICGPTGSGKTTTLYSLISKISTPKVNIVTLEDPVEYKIAGVNQVQINPAAGLTFASGLRSFLRQDPNIILVGEIRDRETADLAIQASLTGHLVFSTLHTNDASGALPRLLDMGAEPYLLASSMTAIVAQRVVRKIHDKCKVSYVPDPKIVEDMKQVLGPLWPAGKETKLYKGQGDAECGDSGYLGRVGIFEVLPISEKISRLILQRSPASDIEKQAKEEGMVTLKQDGYLKALEGVTSIEEILRVAQE</sequence>
<dbReference type="GO" id="GO:0005886">
    <property type="term" value="C:plasma membrane"/>
    <property type="evidence" value="ECO:0007669"/>
    <property type="project" value="TreeGrafter"/>
</dbReference>
<evidence type="ECO:0000313" key="5">
    <source>
        <dbReference type="EMBL" id="OGM09742.1"/>
    </source>
</evidence>
<comment type="similarity">
    <text evidence="1">Belongs to the GSP E family.</text>
</comment>
<gene>
    <name evidence="5" type="ORF">A2Y68_03105</name>
</gene>
<organism evidence="5 6">
    <name type="scientific">Candidatus Woesebacteria bacterium RBG_13_46_13</name>
    <dbReference type="NCBI Taxonomy" id="1802479"/>
    <lineage>
        <taxon>Bacteria</taxon>
        <taxon>Candidatus Woeseibacteriota</taxon>
    </lineage>
</organism>
<name>A0A1F7X3U1_9BACT</name>
<dbReference type="InterPro" id="IPR037257">
    <property type="entry name" value="T2SS_E_N_sf"/>
</dbReference>
<dbReference type="AlphaFoldDB" id="A0A1F7X3U1"/>
<dbReference type="Proteomes" id="UP000176778">
    <property type="component" value="Unassembled WGS sequence"/>
</dbReference>